<dbReference type="RefSeq" id="XP_073783777.1">
    <property type="nucleotide sequence ID" value="XM_073927676.1"/>
</dbReference>
<name>A0AC58HP54_DANRE</name>
<proteinExistence type="predicted"/>
<accession>A0AC58HP54</accession>
<reference evidence="2" key="1">
    <citation type="submission" date="2025-08" db="UniProtKB">
        <authorList>
            <consortium name="RefSeq"/>
        </authorList>
    </citation>
    <scope>IDENTIFICATION</scope>
    <source>
        <strain evidence="2">Tuebingen</strain>
        <tissue evidence="2">Fibroblasts and whole tissue</tissue>
    </source>
</reference>
<dbReference type="Proteomes" id="UP000000437">
    <property type="component" value="Chromosome 17"/>
</dbReference>
<evidence type="ECO:0000313" key="2">
    <source>
        <dbReference type="RefSeq" id="XP_073783777.1"/>
    </source>
</evidence>
<protein>
    <submittedName>
        <fullName evidence="2">Ribosomal protein S6 kinase-like 1 isoform X2</fullName>
    </submittedName>
</protein>
<evidence type="ECO:0000313" key="1">
    <source>
        <dbReference type="Proteomes" id="UP000000437"/>
    </source>
</evidence>
<keyword evidence="1" id="KW-1185">Reference proteome</keyword>
<sequence length="305" mass="34408">MAKKDYLLDAAQQIRMALDREVNEDYEAAFSYYKNGVDLLLNGVQVDPNKERREAVKRKTTQYLKRAEEIFISYLQDNISKGSTHLGGYSSLRFRSIRHLSSPVENLAMCKVTGVIDKVLTVESLINKETFIVKSLPKSSWESRERSTIIPQGVPFMVKLLKYYVSEDTVFLHLEHLQGEACLTYFGQWTEVQPEINPKAMEEMYCAPEIGGVSKVTEACDWWSFGALLYELLTGMPLWQCHPAGVHPHTPLHIPEFLSTAATSLLTELLQFDACYRLGSGGGGVSDIKCHPFFSAVPWLKLSSS</sequence>
<organism evidence="1 2">
    <name type="scientific">Danio rerio</name>
    <name type="common">Zebrafish</name>
    <name type="synonym">Brachydanio rerio</name>
    <dbReference type="NCBI Taxonomy" id="7955"/>
    <lineage>
        <taxon>Eukaryota</taxon>
        <taxon>Metazoa</taxon>
        <taxon>Chordata</taxon>
        <taxon>Craniata</taxon>
        <taxon>Vertebrata</taxon>
        <taxon>Euteleostomi</taxon>
        <taxon>Actinopterygii</taxon>
        <taxon>Neopterygii</taxon>
        <taxon>Teleostei</taxon>
        <taxon>Ostariophysi</taxon>
        <taxon>Cypriniformes</taxon>
        <taxon>Danionidae</taxon>
        <taxon>Danioninae</taxon>
        <taxon>Danio</taxon>
    </lineage>
</organism>
<gene>
    <name evidence="2" type="primary">rps6kl1</name>
</gene>